<feature type="domain" description="Thioredoxin" evidence="3">
    <location>
        <begin position="1"/>
        <end position="110"/>
    </location>
</feature>
<dbReference type="InterPro" id="IPR036249">
    <property type="entry name" value="Thioredoxin-like_sf"/>
</dbReference>
<dbReference type="GO" id="GO:0015035">
    <property type="term" value="F:protein-disulfide reductase activity"/>
    <property type="evidence" value="ECO:0007669"/>
    <property type="project" value="TreeGrafter"/>
</dbReference>
<protein>
    <submittedName>
        <fullName evidence="4">Thioredoxin domain protein</fullName>
    </submittedName>
</protein>
<keyword evidence="2" id="KW-0676">Redox-active center</keyword>
<proteinExistence type="inferred from homology"/>
<dbReference type="PANTHER" id="PTHR45663:SF11">
    <property type="entry name" value="GEO12009P1"/>
    <property type="match status" value="1"/>
</dbReference>
<comment type="similarity">
    <text evidence="1">Belongs to the thioredoxin family.</text>
</comment>
<dbReference type="HOGENOM" id="CLU_090389_10_4_3"/>
<dbReference type="STRING" id="65393.PCC7424_5108"/>
<sequence>MNTQKELIDLISIVSNSDLPILLYVYTTYCGPSRLMNSILEKIRNQMEQELKIIKIDSEDYPDFSNQYKIHALPILLLFKNGQLVARLETESTEKLMSENRLIERLKSLV</sequence>
<dbReference type="Gene3D" id="3.40.30.10">
    <property type="entry name" value="Glutaredoxin"/>
    <property type="match status" value="1"/>
</dbReference>
<dbReference type="Pfam" id="PF00085">
    <property type="entry name" value="Thioredoxin"/>
    <property type="match status" value="1"/>
</dbReference>
<name>B7KGX2_GLOC7</name>
<organism evidence="4 5">
    <name type="scientific">Gloeothece citriformis (strain PCC 7424)</name>
    <name type="common">Cyanothece sp. (strain PCC 7424)</name>
    <dbReference type="NCBI Taxonomy" id="65393"/>
    <lineage>
        <taxon>Bacteria</taxon>
        <taxon>Bacillati</taxon>
        <taxon>Cyanobacteriota</taxon>
        <taxon>Cyanophyceae</taxon>
        <taxon>Oscillatoriophycideae</taxon>
        <taxon>Chroococcales</taxon>
        <taxon>Aphanothecaceae</taxon>
        <taxon>Gloeothece</taxon>
        <taxon>Gloeothece citriformis</taxon>
    </lineage>
</organism>
<evidence type="ECO:0000313" key="4">
    <source>
        <dbReference type="EMBL" id="ACK73459.1"/>
    </source>
</evidence>
<dbReference type="Proteomes" id="UP000002384">
    <property type="component" value="Chromosome"/>
</dbReference>
<evidence type="ECO:0000256" key="1">
    <source>
        <dbReference type="ARBA" id="ARBA00008987"/>
    </source>
</evidence>
<dbReference type="PROSITE" id="PS51352">
    <property type="entry name" value="THIOREDOXIN_2"/>
    <property type="match status" value="1"/>
</dbReference>
<dbReference type="KEGG" id="cyc:PCC7424_5108"/>
<dbReference type="OrthoDB" id="517794at2"/>
<dbReference type="InterPro" id="IPR013766">
    <property type="entry name" value="Thioredoxin_domain"/>
</dbReference>
<dbReference type="SUPFAM" id="SSF52833">
    <property type="entry name" value="Thioredoxin-like"/>
    <property type="match status" value="1"/>
</dbReference>
<accession>B7KGX2</accession>
<dbReference type="PANTHER" id="PTHR45663">
    <property type="entry name" value="GEO12009P1"/>
    <property type="match status" value="1"/>
</dbReference>
<dbReference type="CDD" id="cd02947">
    <property type="entry name" value="TRX_family"/>
    <property type="match status" value="1"/>
</dbReference>
<evidence type="ECO:0000259" key="3">
    <source>
        <dbReference type="PROSITE" id="PS51352"/>
    </source>
</evidence>
<dbReference type="eggNOG" id="COG0526">
    <property type="taxonomic scope" value="Bacteria"/>
</dbReference>
<keyword evidence="5" id="KW-1185">Reference proteome</keyword>
<dbReference type="EMBL" id="CP001291">
    <property type="protein sequence ID" value="ACK73459.1"/>
    <property type="molecule type" value="Genomic_DNA"/>
</dbReference>
<evidence type="ECO:0000313" key="5">
    <source>
        <dbReference type="Proteomes" id="UP000002384"/>
    </source>
</evidence>
<dbReference type="RefSeq" id="WP_015957039.1">
    <property type="nucleotide sequence ID" value="NC_011729.1"/>
</dbReference>
<gene>
    <name evidence="4" type="ordered locus">PCC7424_5108</name>
</gene>
<evidence type="ECO:0000256" key="2">
    <source>
        <dbReference type="ARBA" id="ARBA00023284"/>
    </source>
</evidence>
<dbReference type="AlphaFoldDB" id="B7KGX2"/>
<dbReference type="GO" id="GO:0005737">
    <property type="term" value="C:cytoplasm"/>
    <property type="evidence" value="ECO:0007669"/>
    <property type="project" value="TreeGrafter"/>
</dbReference>
<reference evidence="5" key="1">
    <citation type="journal article" date="2011" name="MBio">
        <title>Novel metabolic attributes of the genus Cyanothece, comprising a group of unicellular nitrogen-fixing Cyanobacteria.</title>
        <authorList>
            <person name="Bandyopadhyay A."/>
            <person name="Elvitigala T."/>
            <person name="Welsh E."/>
            <person name="Stockel J."/>
            <person name="Liberton M."/>
            <person name="Min H."/>
            <person name="Sherman L.A."/>
            <person name="Pakrasi H.B."/>
        </authorList>
    </citation>
    <scope>NUCLEOTIDE SEQUENCE [LARGE SCALE GENOMIC DNA]</scope>
    <source>
        <strain evidence="5">PCC 7424</strain>
    </source>
</reference>